<dbReference type="OMA" id="EANEMNN"/>
<keyword evidence="2" id="KW-0677">Repeat</keyword>
<evidence type="ECO:0000256" key="3">
    <source>
        <dbReference type="SAM" id="MobiDB-lite"/>
    </source>
</evidence>
<sequence>MDLDERIAAKRKAKKSKKPRNKKSDESTKEVDSFNQSGQLKSPPELLDQESLSSDSASGKPRAVSLSNDDVSPAEMLKLSADEGSALKSPSEKESKPGSVLVADDDLKLGAVCTSEDGGTSKPGAVHMENNEVSNAERLKYGGPPQVPGTRAGAASVTSERLKFSSEKATQPRRRRTLDSNDGSAHRVKFDFGGSQAGSSAGSLSSNSTRPGAYHAKSSDVSAAERLKFGSSAPVSTAGSSSPSRPGAYHATPTDLSAAERLKFGVSSAGQLGGPTPLVAHAQTRGPGSSSSSRPGAYHSRSTDVSPAERLKFGAMGQSSGGSIPGTARVVESTDYSMAERLKFGVGTDDANPSRPGIYQRQSTDMSEAERLKFGGQANPGATEIVGDELSAAERLKWGEQSQVSLLSGPAPGARGMHEEYTNAASRDHRNGHNVAAQNDPEFRYGNGGNSYAPGALRSEDAAHTFSMQEVVEANEMNNNHLNGNSIEHLEMLSQTRNEENPAASRTPNDFTAENYHSIVDAKNGWRTLCVGCTCVLVVVVCSLAGALASSRGRAAPPPETIYVTNAPSSEPIISPIEPPEDFAFCYESDEEIQNSTRYSNIRASLVNSGVSSSQEFSQRESYQRKSLCWLAIGDRLQLDSSDPFLQQRYSLATIYFHFNEPATLIEQGWLSGRSECGWLPAIECDSRTATTVQKLDLSSNFLIGALPKEMGALTRVTYLDLSNNLLEGDVSTVIRSWSGLERLALASNSFASLPSGLGDLKGLTYFSIAKNDLEGPIPAAIAQSTGLEFLDLSMNDFTGEIPTLLGSMSSLEALYLHKNALSGSMPESVCILRTMSLAQLSVDCRAPGIEVICDVPECCTVCDRYDSGGVELGGMNL</sequence>
<dbReference type="InterPro" id="IPR032675">
    <property type="entry name" value="LRR_dom_sf"/>
</dbReference>
<keyword evidence="5" id="KW-1185">Reference proteome</keyword>
<feature type="compositionally biased region" description="Basic residues" evidence="3">
    <location>
        <begin position="9"/>
        <end position="21"/>
    </location>
</feature>
<dbReference type="AlphaFoldDB" id="K0R1Z4"/>
<evidence type="ECO:0000256" key="2">
    <source>
        <dbReference type="ARBA" id="ARBA00022737"/>
    </source>
</evidence>
<gene>
    <name evidence="4" type="ORF">THAOC_34777</name>
</gene>
<feature type="compositionally biased region" description="Basic and acidic residues" evidence="3">
    <location>
        <begin position="22"/>
        <end position="32"/>
    </location>
</feature>
<feature type="compositionally biased region" description="Low complexity" evidence="3">
    <location>
        <begin position="285"/>
        <end position="300"/>
    </location>
</feature>
<dbReference type="Proteomes" id="UP000266841">
    <property type="component" value="Unassembled WGS sequence"/>
</dbReference>
<evidence type="ECO:0000256" key="1">
    <source>
        <dbReference type="ARBA" id="ARBA00022614"/>
    </source>
</evidence>
<organism evidence="4 5">
    <name type="scientific">Thalassiosira oceanica</name>
    <name type="common">Marine diatom</name>
    <dbReference type="NCBI Taxonomy" id="159749"/>
    <lineage>
        <taxon>Eukaryota</taxon>
        <taxon>Sar</taxon>
        <taxon>Stramenopiles</taxon>
        <taxon>Ochrophyta</taxon>
        <taxon>Bacillariophyta</taxon>
        <taxon>Coscinodiscophyceae</taxon>
        <taxon>Thalassiosirophycidae</taxon>
        <taxon>Thalassiosirales</taxon>
        <taxon>Thalassiosiraceae</taxon>
        <taxon>Thalassiosira</taxon>
    </lineage>
</organism>
<evidence type="ECO:0000313" key="4">
    <source>
        <dbReference type="EMBL" id="EJK46553.1"/>
    </source>
</evidence>
<dbReference type="PANTHER" id="PTHR48064:SF6">
    <property type="entry name" value="RECEPTOR-LIKE PROTEIN KINASE 2"/>
    <property type="match status" value="1"/>
</dbReference>
<evidence type="ECO:0008006" key="6">
    <source>
        <dbReference type="Google" id="ProtNLM"/>
    </source>
</evidence>
<evidence type="ECO:0000313" key="5">
    <source>
        <dbReference type="Proteomes" id="UP000266841"/>
    </source>
</evidence>
<dbReference type="OrthoDB" id="660555at2759"/>
<name>K0R1Z4_THAOC</name>
<keyword evidence="1" id="KW-0433">Leucine-rich repeat</keyword>
<dbReference type="PANTHER" id="PTHR48064">
    <property type="entry name" value="OS01G0750400 PROTEIN"/>
    <property type="match status" value="1"/>
</dbReference>
<dbReference type="EMBL" id="AGNL01047682">
    <property type="protein sequence ID" value="EJK46553.1"/>
    <property type="molecule type" value="Genomic_DNA"/>
</dbReference>
<dbReference type="eggNOG" id="KOG0619">
    <property type="taxonomic scope" value="Eukaryota"/>
</dbReference>
<dbReference type="InterPro" id="IPR053038">
    <property type="entry name" value="RLP_Defense"/>
</dbReference>
<protein>
    <recommendedName>
        <fullName evidence="6">Leucine-rich repeat-containing N-terminal plant-type domain-containing protein</fullName>
    </recommendedName>
</protein>
<dbReference type="SUPFAM" id="SSF52058">
    <property type="entry name" value="L domain-like"/>
    <property type="match status" value="1"/>
</dbReference>
<dbReference type="Gene3D" id="3.80.10.10">
    <property type="entry name" value="Ribonuclease Inhibitor"/>
    <property type="match status" value="1"/>
</dbReference>
<dbReference type="FunFam" id="3.80.10.10:FF:000041">
    <property type="entry name" value="LRR receptor-like serine/threonine-protein kinase ERECTA"/>
    <property type="match status" value="1"/>
</dbReference>
<dbReference type="InterPro" id="IPR001611">
    <property type="entry name" value="Leu-rich_rpt"/>
</dbReference>
<feature type="compositionally biased region" description="Low complexity" evidence="3">
    <location>
        <begin position="42"/>
        <end position="58"/>
    </location>
</feature>
<reference evidence="4 5" key="1">
    <citation type="journal article" date="2012" name="Genome Biol.">
        <title>Genome and low-iron response of an oceanic diatom adapted to chronic iron limitation.</title>
        <authorList>
            <person name="Lommer M."/>
            <person name="Specht M."/>
            <person name="Roy A.S."/>
            <person name="Kraemer L."/>
            <person name="Andreson R."/>
            <person name="Gutowska M.A."/>
            <person name="Wolf J."/>
            <person name="Bergner S.V."/>
            <person name="Schilhabel M.B."/>
            <person name="Klostermeier U.C."/>
            <person name="Beiko R.G."/>
            <person name="Rosenstiel P."/>
            <person name="Hippler M."/>
            <person name="Laroche J."/>
        </authorList>
    </citation>
    <scope>NUCLEOTIDE SEQUENCE [LARGE SCALE GENOMIC DNA]</scope>
    <source>
        <strain evidence="4 5">CCMP1005</strain>
    </source>
</reference>
<feature type="region of interest" description="Disordered" evidence="3">
    <location>
        <begin position="1"/>
        <end position="306"/>
    </location>
</feature>
<proteinExistence type="predicted"/>
<dbReference type="Pfam" id="PF00560">
    <property type="entry name" value="LRR_1"/>
    <property type="match status" value="1"/>
</dbReference>
<feature type="compositionally biased region" description="Low complexity" evidence="3">
    <location>
        <begin position="230"/>
        <end position="248"/>
    </location>
</feature>
<accession>K0R1Z4</accession>
<comment type="caution">
    <text evidence="4">The sequence shown here is derived from an EMBL/GenBank/DDBJ whole genome shotgun (WGS) entry which is preliminary data.</text>
</comment>
<feature type="compositionally biased region" description="Low complexity" evidence="3">
    <location>
        <begin position="193"/>
        <end position="208"/>
    </location>
</feature>